<evidence type="ECO:0000256" key="9">
    <source>
        <dbReference type="ARBA" id="ARBA00023157"/>
    </source>
</evidence>
<keyword evidence="3" id="KW-0964">Secreted</keyword>
<dbReference type="SMART" id="SM00020">
    <property type="entry name" value="Tryp_SPc"/>
    <property type="match status" value="1"/>
</dbReference>
<dbReference type="FunFam" id="2.40.10.10:FF:000068">
    <property type="entry name" value="transmembrane protease serine 2"/>
    <property type="match status" value="1"/>
</dbReference>
<dbReference type="RefSeq" id="XP_034101567.2">
    <property type="nucleotide sequence ID" value="XM_034245676.2"/>
</dbReference>
<dbReference type="AlphaFoldDB" id="A0A6P8XVE8"/>
<evidence type="ECO:0000256" key="1">
    <source>
        <dbReference type="ARBA" id="ARBA00004239"/>
    </source>
</evidence>
<feature type="chain" id="PRO_5038359769" description="trypsin" evidence="13">
    <location>
        <begin position="18"/>
        <end position="266"/>
    </location>
</feature>
<keyword evidence="9" id="KW-1015">Disulfide bond</keyword>
<evidence type="ECO:0000256" key="4">
    <source>
        <dbReference type="ARBA" id="ARBA00022670"/>
    </source>
</evidence>
<evidence type="ECO:0000256" key="6">
    <source>
        <dbReference type="ARBA" id="ARBA00022801"/>
    </source>
</evidence>
<accession>A0A6P8XVE8</accession>
<dbReference type="InterPro" id="IPR018114">
    <property type="entry name" value="TRYPSIN_HIS"/>
</dbReference>
<dbReference type="EC" id="3.4.21.4" evidence="11"/>
<dbReference type="PANTHER" id="PTHR24276:SF91">
    <property type="entry name" value="AT26814P-RELATED"/>
    <property type="match status" value="1"/>
</dbReference>
<evidence type="ECO:0000256" key="7">
    <source>
        <dbReference type="ARBA" id="ARBA00022825"/>
    </source>
</evidence>
<proteinExistence type="inferred from homology"/>
<evidence type="ECO:0000256" key="8">
    <source>
        <dbReference type="ARBA" id="ARBA00023145"/>
    </source>
</evidence>
<comment type="subcellular location">
    <subcellularLocation>
        <location evidence="1">Secreted</location>
        <location evidence="1">Extracellular space</location>
    </subcellularLocation>
</comment>
<dbReference type="InterPro" id="IPR001254">
    <property type="entry name" value="Trypsin_dom"/>
</dbReference>
<dbReference type="InterPro" id="IPR009003">
    <property type="entry name" value="Peptidase_S1_PA"/>
</dbReference>
<name>A0A6P8XVE8_DROAB</name>
<evidence type="ECO:0000256" key="2">
    <source>
        <dbReference type="ARBA" id="ARBA00007664"/>
    </source>
</evidence>
<evidence type="ECO:0000259" key="14">
    <source>
        <dbReference type="PROSITE" id="PS50240"/>
    </source>
</evidence>
<protein>
    <recommendedName>
        <fullName evidence="11">trypsin</fullName>
        <ecNumber evidence="11">3.4.21.4</ecNumber>
    </recommendedName>
</protein>
<dbReference type="GeneID" id="117566173"/>
<evidence type="ECO:0000313" key="16">
    <source>
        <dbReference type="RefSeq" id="XP_034101567.2"/>
    </source>
</evidence>
<dbReference type="PROSITE" id="PS50240">
    <property type="entry name" value="TRYPSIN_DOM"/>
    <property type="match status" value="1"/>
</dbReference>
<evidence type="ECO:0000256" key="11">
    <source>
        <dbReference type="ARBA" id="ARBA00038868"/>
    </source>
</evidence>
<dbReference type="PROSITE" id="PS00135">
    <property type="entry name" value="TRYPSIN_SER"/>
    <property type="match status" value="1"/>
</dbReference>
<comment type="catalytic activity">
    <reaction evidence="10">
        <text>Preferential cleavage: Arg-|-Xaa, Lys-|-Xaa.</text>
        <dbReference type="EC" id="3.4.21.4"/>
    </reaction>
</comment>
<keyword evidence="5 13" id="KW-0732">Signal</keyword>
<feature type="signal peptide" evidence="13">
    <location>
        <begin position="1"/>
        <end position="17"/>
    </location>
</feature>
<evidence type="ECO:0000256" key="3">
    <source>
        <dbReference type="ARBA" id="ARBA00022525"/>
    </source>
</evidence>
<feature type="domain" description="Peptidase S1" evidence="14">
    <location>
        <begin position="37"/>
        <end position="261"/>
    </location>
</feature>
<dbReference type="Proteomes" id="UP000515160">
    <property type="component" value="Chromosome 2L"/>
</dbReference>
<dbReference type="InterPro" id="IPR033116">
    <property type="entry name" value="TRYPSIN_SER"/>
</dbReference>
<dbReference type="OrthoDB" id="10059102at2759"/>
<evidence type="ECO:0000256" key="13">
    <source>
        <dbReference type="SAM" id="SignalP"/>
    </source>
</evidence>
<evidence type="ECO:0000313" key="15">
    <source>
        <dbReference type="Proteomes" id="UP000515160"/>
    </source>
</evidence>
<dbReference type="GO" id="GO:0006508">
    <property type="term" value="P:proteolysis"/>
    <property type="evidence" value="ECO:0007669"/>
    <property type="project" value="UniProtKB-KW"/>
</dbReference>
<dbReference type="GO" id="GO:0005576">
    <property type="term" value="C:extracellular region"/>
    <property type="evidence" value="ECO:0007669"/>
    <property type="project" value="UniProtKB-SubCell"/>
</dbReference>
<reference evidence="16" key="1">
    <citation type="submission" date="2025-08" db="UniProtKB">
        <authorList>
            <consortium name="RefSeq"/>
        </authorList>
    </citation>
    <scope>IDENTIFICATION</scope>
    <source>
        <strain evidence="16">15112-1751.03</strain>
        <tissue evidence="16">Whole Adult</tissue>
    </source>
</reference>
<keyword evidence="6 12" id="KW-0378">Hydrolase</keyword>
<sequence length="266" mass="28805">MFATLFVLLSVATLGCALHLPIGPEFLLKKGPINNRIVGGKYTPIEAIPWQVSVQKLGRHHCGGVIYSKNIIITAAHCFFDKNGNILDLEIFDVRVGSNTSEDGGSVIKVDKRIVHDRYSRYPITQYDIALILLSSPLQMGPTVKAIPLAESVPNEGAAVLVSGWGQTETELDSKYLKSVYVNIVNREECARIDGVLIKATICAGSPWKDSCGGDSGGPLTYRGKLVGIVSFGSRNCGTPGQPAVYTDVVELRKWIEEEATKLSSN</sequence>
<evidence type="ECO:0000256" key="5">
    <source>
        <dbReference type="ARBA" id="ARBA00022729"/>
    </source>
</evidence>
<keyword evidence="8" id="KW-0865">Zymogen</keyword>
<evidence type="ECO:0000256" key="12">
    <source>
        <dbReference type="RuleBase" id="RU363034"/>
    </source>
</evidence>
<organism evidence="15 16">
    <name type="scientific">Drosophila albomicans</name>
    <name type="common">Fruit fly</name>
    <dbReference type="NCBI Taxonomy" id="7291"/>
    <lineage>
        <taxon>Eukaryota</taxon>
        <taxon>Metazoa</taxon>
        <taxon>Ecdysozoa</taxon>
        <taxon>Arthropoda</taxon>
        <taxon>Hexapoda</taxon>
        <taxon>Insecta</taxon>
        <taxon>Pterygota</taxon>
        <taxon>Neoptera</taxon>
        <taxon>Endopterygota</taxon>
        <taxon>Diptera</taxon>
        <taxon>Brachycera</taxon>
        <taxon>Muscomorpha</taxon>
        <taxon>Ephydroidea</taxon>
        <taxon>Drosophilidae</taxon>
        <taxon>Drosophila</taxon>
    </lineage>
</organism>
<dbReference type="PROSITE" id="PS00134">
    <property type="entry name" value="TRYPSIN_HIS"/>
    <property type="match status" value="1"/>
</dbReference>
<dbReference type="InterPro" id="IPR050430">
    <property type="entry name" value="Peptidase_S1"/>
</dbReference>
<keyword evidence="4 12" id="KW-0645">Protease</keyword>
<dbReference type="PRINTS" id="PR00722">
    <property type="entry name" value="CHYMOTRYPSIN"/>
</dbReference>
<keyword evidence="15" id="KW-1185">Reference proteome</keyword>
<dbReference type="InterPro" id="IPR043504">
    <property type="entry name" value="Peptidase_S1_PA_chymotrypsin"/>
</dbReference>
<dbReference type="PANTHER" id="PTHR24276">
    <property type="entry name" value="POLYSERASE-RELATED"/>
    <property type="match status" value="1"/>
</dbReference>
<dbReference type="Gene3D" id="2.40.10.10">
    <property type="entry name" value="Trypsin-like serine proteases"/>
    <property type="match status" value="1"/>
</dbReference>
<keyword evidence="7 12" id="KW-0720">Serine protease</keyword>
<dbReference type="SUPFAM" id="SSF50494">
    <property type="entry name" value="Trypsin-like serine proteases"/>
    <property type="match status" value="1"/>
</dbReference>
<comment type="similarity">
    <text evidence="2">Belongs to the peptidase S1 family.</text>
</comment>
<dbReference type="Pfam" id="PF00089">
    <property type="entry name" value="Trypsin"/>
    <property type="match status" value="1"/>
</dbReference>
<dbReference type="CDD" id="cd00190">
    <property type="entry name" value="Tryp_SPc"/>
    <property type="match status" value="1"/>
</dbReference>
<dbReference type="InterPro" id="IPR001314">
    <property type="entry name" value="Peptidase_S1A"/>
</dbReference>
<dbReference type="FunFam" id="2.40.10.10:FF:000036">
    <property type="entry name" value="Trypsin beta"/>
    <property type="match status" value="1"/>
</dbReference>
<gene>
    <name evidence="16" type="primary">LOC117566173</name>
</gene>
<evidence type="ECO:0000256" key="10">
    <source>
        <dbReference type="ARBA" id="ARBA00036320"/>
    </source>
</evidence>
<dbReference type="GO" id="GO:0004252">
    <property type="term" value="F:serine-type endopeptidase activity"/>
    <property type="evidence" value="ECO:0007669"/>
    <property type="project" value="UniProtKB-EC"/>
</dbReference>